<dbReference type="Proteomes" id="UP000007148">
    <property type="component" value="Unassembled WGS sequence"/>
</dbReference>
<feature type="region of interest" description="Disordered" evidence="5">
    <location>
        <begin position="138"/>
        <end position="163"/>
    </location>
</feature>
<evidence type="ECO:0000256" key="5">
    <source>
        <dbReference type="SAM" id="MobiDB-lite"/>
    </source>
</evidence>
<keyword evidence="4 6" id="KW-0472">Membrane</keyword>
<dbReference type="GO" id="GO:0005385">
    <property type="term" value="F:zinc ion transmembrane transporter activity"/>
    <property type="evidence" value="ECO:0007669"/>
    <property type="project" value="TreeGrafter"/>
</dbReference>
<dbReference type="Pfam" id="PF02535">
    <property type="entry name" value="Zip"/>
    <property type="match status" value="1"/>
</dbReference>
<evidence type="ECO:0000313" key="8">
    <source>
        <dbReference type="Proteomes" id="UP000007148"/>
    </source>
</evidence>
<feature type="transmembrane region" description="Helical" evidence="6">
    <location>
        <begin position="267"/>
        <end position="290"/>
    </location>
</feature>
<proteinExistence type="predicted"/>
<name>G4T7F8_SERID</name>
<dbReference type="InterPro" id="IPR003689">
    <property type="entry name" value="ZIP"/>
</dbReference>
<feature type="transmembrane region" description="Helical" evidence="6">
    <location>
        <begin position="177"/>
        <end position="199"/>
    </location>
</feature>
<dbReference type="GO" id="GO:0005886">
    <property type="term" value="C:plasma membrane"/>
    <property type="evidence" value="ECO:0007669"/>
    <property type="project" value="TreeGrafter"/>
</dbReference>
<dbReference type="InParanoid" id="G4T7F8"/>
<evidence type="ECO:0000256" key="2">
    <source>
        <dbReference type="ARBA" id="ARBA00022692"/>
    </source>
</evidence>
<dbReference type="HOGENOM" id="CLU_027089_1_2_1"/>
<dbReference type="PANTHER" id="PTHR11040:SF44">
    <property type="entry name" value="PROTEIN ZNTC-RELATED"/>
    <property type="match status" value="1"/>
</dbReference>
<feature type="transmembrane region" description="Helical" evidence="6">
    <location>
        <begin position="29"/>
        <end position="51"/>
    </location>
</feature>
<feature type="transmembrane region" description="Helical" evidence="6">
    <location>
        <begin position="302"/>
        <end position="327"/>
    </location>
</feature>
<dbReference type="EMBL" id="CAFZ01000011">
    <property type="protein sequence ID" value="CCA67217.1"/>
    <property type="molecule type" value="Genomic_DNA"/>
</dbReference>
<protein>
    <submittedName>
        <fullName evidence="7">Related to low affininty zinc transporter</fullName>
    </submittedName>
</protein>
<keyword evidence="8" id="KW-1185">Reference proteome</keyword>
<dbReference type="STRING" id="1109443.G4T7F8"/>
<dbReference type="eggNOG" id="KOG1558">
    <property type="taxonomic scope" value="Eukaryota"/>
</dbReference>
<feature type="transmembrane region" description="Helical" evidence="6">
    <location>
        <begin position="105"/>
        <end position="127"/>
    </location>
</feature>
<dbReference type="OrthoDB" id="448280at2759"/>
<keyword evidence="2 6" id="KW-0812">Transmembrane</keyword>
<keyword evidence="3 6" id="KW-1133">Transmembrane helix</keyword>
<feature type="transmembrane region" description="Helical" evidence="6">
    <location>
        <begin position="348"/>
        <end position="367"/>
    </location>
</feature>
<sequence length="368" mass="39130">MSTNAIPASASSSSACTSLDQPGQYNKPLQITAVIVIFAVSSSAALLPVFATRFPRLSIPQRILFLLKHFGTGVLIATSFCHLLPTAFGSLLSPCLDPNSVWGRYPAMPGAISMLGLFLVVTVQLVFAEIHGPENFHHHRSEIVDGPPRNSEKEPKQKQGKVHVYTTKDTAKEKGDFLRVALLEMGILFHSVFIGRWLSRSCGAALTHITGMALSVSKGSGFVVLFIAIVFHQTFEGLSLGTRIALLRFEPRENLGKWSIPPPVRPYIMGALYGITTPVGQAIGLILLYSPGSSYDPGSSTALVLVGVMNAISAGLLLWASLVELLAADFLGEGRNSGLMGQSLRHRVSAAIAVLAGAGGMALVGAWA</sequence>
<evidence type="ECO:0000313" key="7">
    <source>
        <dbReference type="EMBL" id="CCA67217.1"/>
    </source>
</evidence>
<evidence type="ECO:0000256" key="3">
    <source>
        <dbReference type="ARBA" id="ARBA00022989"/>
    </source>
</evidence>
<dbReference type="AlphaFoldDB" id="G4T7F8"/>
<gene>
    <name evidence="7" type="ORF">PIIN_01050</name>
</gene>
<reference evidence="7 8" key="1">
    <citation type="journal article" date="2011" name="PLoS Pathog.">
        <title>Endophytic Life Strategies Decoded by Genome and Transcriptome Analyses of the Mutualistic Root Symbiont Piriformospora indica.</title>
        <authorList>
            <person name="Zuccaro A."/>
            <person name="Lahrmann U."/>
            <person name="Guldener U."/>
            <person name="Langen G."/>
            <person name="Pfiffi S."/>
            <person name="Biedenkopf D."/>
            <person name="Wong P."/>
            <person name="Samans B."/>
            <person name="Grimm C."/>
            <person name="Basiewicz M."/>
            <person name="Murat C."/>
            <person name="Martin F."/>
            <person name="Kogel K.H."/>
        </authorList>
    </citation>
    <scope>NUCLEOTIDE SEQUENCE [LARGE SCALE GENOMIC DNA]</scope>
    <source>
        <strain evidence="7 8">DSM 11827</strain>
    </source>
</reference>
<organism evidence="7 8">
    <name type="scientific">Serendipita indica (strain DSM 11827)</name>
    <name type="common">Root endophyte fungus</name>
    <name type="synonym">Piriformospora indica</name>
    <dbReference type="NCBI Taxonomy" id="1109443"/>
    <lineage>
        <taxon>Eukaryota</taxon>
        <taxon>Fungi</taxon>
        <taxon>Dikarya</taxon>
        <taxon>Basidiomycota</taxon>
        <taxon>Agaricomycotina</taxon>
        <taxon>Agaricomycetes</taxon>
        <taxon>Sebacinales</taxon>
        <taxon>Serendipitaceae</taxon>
        <taxon>Serendipita</taxon>
    </lineage>
</organism>
<evidence type="ECO:0000256" key="4">
    <source>
        <dbReference type="ARBA" id="ARBA00023136"/>
    </source>
</evidence>
<dbReference type="PANTHER" id="PTHR11040">
    <property type="entry name" value="ZINC/IRON TRANSPORTER"/>
    <property type="match status" value="1"/>
</dbReference>
<accession>G4T7F8</accession>
<comment type="subcellular location">
    <subcellularLocation>
        <location evidence="1">Membrane</location>
        <topology evidence="1">Multi-pass membrane protein</topology>
    </subcellularLocation>
</comment>
<evidence type="ECO:0000256" key="1">
    <source>
        <dbReference type="ARBA" id="ARBA00004141"/>
    </source>
</evidence>
<dbReference type="OMA" id="DFMATAY"/>
<feature type="transmembrane region" description="Helical" evidence="6">
    <location>
        <begin position="219"/>
        <end position="246"/>
    </location>
</feature>
<feature type="transmembrane region" description="Helical" evidence="6">
    <location>
        <begin position="63"/>
        <end position="85"/>
    </location>
</feature>
<evidence type="ECO:0000256" key="6">
    <source>
        <dbReference type="SAM" id="Phobius"/>
    </source>
</evidence>
<comment type="caution">
    <text evidence="7">The sequence shown here is derived from an EMBL/GenBank/DDBJ whole genome shotgun (WGS) entry which is preliminary data.</text>
</comment>